<keyword evidence="4 7" id="KW-0520">NAD</keyword>
<dbReference type="GO" id="GO:0010629">
    <property type="term" value="P:negative regulation of gene expression"/>
    <property type="evidence" value="ECO:0007669"/>
    <property type="project" value="TreeGrafter"/>
</dbReference>
<evidence type="ECO:0000256" key="1">
    <source>
        <dbReference type="ARBA" id="ARBA00004123"/>
    </source>
</evidence>
<dbReference type="GO" id="GO:0003950">
    <property type="term" value="F:NAD+ poly-ADP-ribosyltransferase activity"/>
    <property type="evidence" value="ECO:0007669"/>
    <property type="project" value="UniProtKB-UniRule"/>
</dbReference>
<dbReference type="SUPFAM" id="SSF56399">
    <property type="entry name" value="ADP-ribosylation"/>
    <property type="match status" value="1"/>
</dbReference>
<evidence type="ECO:0000313" key="10">
    <source>
        <dbReference type="EMBL" id="KAF6023488.1"/>
    </source>
</evidence>
<dbReference type="Gene3D" id="3.30.70.330">
    <property type="match status" value="1"/>
</dbReference>
<gene>
    <name evidence="10" type="ORF">EB796_018206</name>
</gene>
<dbReference type="Gene3D" id="3.90.228.10">
    <property type="match status" value="1"/>
</dbReference>
<feature type="domain" description="RRM" evidence="8">
    <location>
        <begin position="6"/>
        <end position="77"/>
    </location>
</feature>
<dbReference type="GO" id="GO:0005634">
    <property type="term" value="C:nucleus"/>
    <property type="evidence" value="ECO:0007669"/>
    <property type="project" value="UniProtKB-SubCell"/>
</dbReference>
<dbReference type="EMBL" id="VXIV02002707">
    <property type="protein sequence ID" value="KAF6023488.1"/>
    <property type="molecule type" value="Genomic_DNA"/>
</dbReference>
<keyword evidence="2 7" id="KW-0328">Glycosyltransferase</keyword>
<evidence type="ECO:0000256" key="4">
    <source>
        <dbReference type="ARBA" id="ARBA00023027"/>
    </source>
</evidence>
<dbReference type="InterPro" id="IPR000504">
    <property type="entry name" value="RRM_dom"/>
</dbReference>
<comment type="subcellular location">
    <subcellularLocation>
        <location evidence="1">Nucleus</location>
    </subcellularLocation>
</comment>
<dbReference type="GO" id="GO:0005737">
    <property type="term" value="C:cytoplasm"/>
    <property type="evidence" value="ECO:0007669"/>
    <property type="project" value="TreeGrafter"/>
</dbReference>
<dbReference type="OrthoDB" id="6133115at2759"/>
<proteinExistence type="predicted"/>
<comment type="caution">
    <text evidence="10">The sequence shown here is derived from an EMBL/GenBank/DDBJ whole genome shotgun (WGS) entry which is preliminary data.</text>
</comment>
<dbReference type="InterPro" id="IPR035979">
    <property type="entry name" value="RBD_domain_sf"/>
</dbReference>
<evidence type="ECO:0000313" key="11">
    <source>
        <dbReference type="Proteomes" id="UP000593567"/>
    </source>
</evidence>
<dbReference type="AlphaFoldDB" id="A0A7J7JDN4"/>
<evidence type="ECO:0000259" key="9">
    <source>
        <dbReference type="PROSITE" id="PS51059"/>
    </source>
</evidence>
<dbReference type="SMART" id="SM00360">
    <property type="entry name" value="RRM"/>
    <property type="match status" value="1"/>
</dbReference>
<dbReference type="Pfam" id="PF00644">
    <property type="entry name" value="PARP"/>
    <property type="match status" value="1"/>
</dbReference>
<dbReference type="EC" id="2.4.2.-" evidence="7"/>
<name>A0A7J7JDN4_BUGNE</name>
<dbReference type="Proteomes" id="UP000593567">
    <property type="component" value="Unassembled WGS sequence"/>
</dbReference>
<dbReference type="PANTHER" id="PTHR14453:SF67">
    <property type="entry name" value="POLY [ADP-RIBOSE] POLYMERASE"/>
    <property type="match status" value="1"/>
</dbReference>
<organism evidence="10 11">
    <name type="scientific">Bugula neritina</name>
    <name type="common">Brown bryozoan</name>
    <name type="synonym">Sertularia neritina</name>
    <dbReference type="NCBI Taxonomy" id="10212"/>
    <lineage>
        <taxon>Eukaryota</taxon>
        <taxon>Metazoa</taxon>
        <taxon>Spiralia</taxon>
        <taxon>Lophotrochozoa</taxon>
        <taxon>Bryozoa</taxon>
        <taxon>Gymnolaemata</taxon>
        <taxon>Cheilostomatida</taxon>
        <taxon>Flustrina</taxon>
        <taxon>Buguloidea</taxon>
        <taxon>Bugulidae</taxon>
        <taxon>Bugula</taxon>
    </lineage>
</organism>
<evidence type="ECO:0000256" key="3">
    <source>
        <dbReference type="ARBA" id="ARBA00022679"/>
    </source>
</evidence>
<dbReference type="InterPro" id="IPR012317">
    <property type="entry name" value="Poly(ADP-ribose)pol_cat_dom"/>
</dbReference>
<dbReference type="PROSITE" id="PS51059">
    <property type="entry name" value="PARP_CATALYTIC"/>
    <property type="match status" value="1"/>
</dbReference>
<dbReference type="SUPFAM" id="SSF54928">
    <property type="entry name" value="RNA-binding domain, RBD"/>
    <property type="match status" value="1"/>
</dbReference>
<keyword evidence="6" id="KW-0694">RNA-binding</keyword>
<protein>
    <recommendedName>
        <fullName evidence="7">Poly [ADP-ribose] polymerase</fullName>
        <shortName evidence="7">PARP</shortName>
        <ecNumber evidence="7">2.4.2.-</ecNumber>
    </recommendedName>
</protein>
<evidence type="ECO:0000256" key="7">
    <source>
        <dbReference type="RuleBase" id="RU362114"/>
    </source>
</evidence>
<keyword evidence="3 7" id="KW-0808">Transferase</keyword>
<dbReference type="CDD" id="cd00590">
    <property type="entry name" value="RRM_SF"/>
    <property type="match status" value="1"/>
</dbReference>
<evidence type="ECO:0000256" key="5">
    <source>
        <dbReference type="ARBA" id="ARBA00023242"/>
    </source>
</evidence>
<reference evidence="10" key="1">
    <citation type="submission" date="2020-06" db="EMBL/GenBank/DDBJ databases">
        <title>Draft genome of Bugula neritina, a colonial animal packing powerful symbionts and potential medicines.</title>
        <authorList>
            <person name="Rayko M."/>
        </authorList>
    </citation>
    <scope>NUCLEOTIDE SEQUENCE [LARGE SCALE GENOMIC DNA]</scope>
    <source>
        <strain evidence="10">Kwan_BN1</strain>
    </source>
</reference>
<accession>A0A7J7JDN4</accession>
<sequence>MSVDKKSCFIKGLRSTVTAAELKEIFEKHVIIKEIKKINPSNALVFCPNETEASKLIEYFNGVSFQDLKIHVDYKTVKPTKGPAEPHVRANVRRRCEAPVAATRGAFSADAEPYSKQTRSYNPEVTHFLRIKKFSLPNVKVDIKNCDVTVSGPQSRVEIALRSLDDIVNNLKIESVTVSEDFSLCFKSVQRNDIIPEFNRKGIFAAYGLNQDKLYACSDNTRSVREAIDFLQSVIVEKEYPESRPLKPAEVQAVSTQGWDTFKQKLLDENSAHNLQIQFDSETQKLKFVLRSSTNSVRQIISQLDQYFATNAVTKSSLVIPEDLLALVLKNEDFVLKYCGNEDVAIDFSKLQISGECTVTSPSEELLSDTLAKLKDLKRVKCVEFHSSHRRGFVHWLQSSAGKDRLACRTQKAIEQFTWRQHCVTSTIPEDVLSMVDIVSGDIAVVQASGVVSSQGAIKQALMKNSSSQISQGIQVIQMLDGRTVLVYHENDTAEFDLSQPDQSTSRLKVFFAKAYTMLQDAEVVAYPAIGTGKLKYPPNVVASTMIGTVLKCLKTHHRFNRNKKVKFVIHPRDEAVHQAFQLEMSRYKDLCKKKQLPDFKKADEVCKVVRIEFSSLKEGDAKKAVELLKNDEKKHIVSSDFKSSPFKRLVSQLTQTEINLVEKLAEKQHVDVTFDLLASDITIEGMPSNWDMEAVKKNKWDVKLLPSSQEYKQVAAKFLRDAGSRRSQIQITEILRTQNLQLYKQYAAQKEKVQRELSTDPGVIVERELWHGTDKESATKICTSEFNRSFCGKNGVSYGKGCYFSTSSEYSSCYSPSNFDKYIILAQVATGRYQLGNSSTDRSNLQRVFTLLLINLTLPPYLLCTTMPLPTPRMSSSSHLPQTTLLDR</sequence>
<dbReference type="GO" id="GO:0003723">
    <property type="term" value="F:RNA binding"/>
    <property type="evidence" value="ECO:0007669"/>
    <property type="project" value="UniProtKB-UniRule"/>
</dbReference>
<dbReference type="SUPFAM" id="SSF52949">
    <property type="entry name" value="Macro domain-like"/>
    <property type="match status" value="1"/>
</dbReference>
<evidence type="ECO:0000256" key="6">
    <source>
        <dbReference type="PROSITE-ProRule" id="PRU00176"/>
    </source>
</evidence>
<evidence type="ECO:0000256" key="2">
    <source>
        <dbReference type="ARBA" id="ARBA00022676"/>
    </source>
</evidence>
<dbReference type="InterPro" id="IPR052056">
    <property type="entry name" value="Mono-ARTD/PARP"/>
</dbReference>
<feature type="domain" description="PARP catalytic" evidence="9">
    <location>
        <begin position="687"/>
        <end position="889"/>
    </location>
</feature>
<keyword evidence="5" id="KW-0539">Nucleus</keyword>
<dbReference type="GO" id="GO:0003714">
    <property type="term" value="F:transcription corepressor activity"/>
    <property type="evidence" value="ECO:0007669"/>
    <property type="project" value="TreeGrafter"/>
</dbReference>
<dbReference type="InterPro" id="IPR012677">
    <property type="entry name" value="Nucleotide-bd_a/b_plait_sf"/>
</dbReference>
<dbReference type="InterPro" id="IPR043472">
    <property type="entry name" value="Macro_dom-like"/>
</dbReference>
<evidence type="ECO:0000259" key="8">
    <source>
        <dbReference type="PROSITE" id="PS50102"/>
    </source>
</evidence>
<keyword evidence="11" id="KW-1185">Reference proteome</keyword>
<dbReference type="PROSITE" id="PS50102">
    <property type="entry name" value="RRM"/>
    <property type="match status" value="1"/>
</dbReference>
<dbReference type="Gene3D" id="3.40.220.10">
    <property type="entry name" value="Leucine Aminopeptidase, subunit E, domain 1"/>
    <property type="match status" value="1"/>
</dbReference>
<dbReference type="PANTHER" id="PTHR14453">
    <property type="entry name" value="PARP/ZINC FINGER CCCH TYPE DOMAIN CONTAINING PROTEIN"/>
    <property type="match status" value="1"/>
</dbReference>